<dbReference type="InterPro" id="IPR025660">
    <property type="entry name" value="Pept_his_AS"/>
</dbReference>
<dbReference type="InterPro" id="IPR000668">
    <property type="entry name" value="Peptidase_C1A_C"/>
</dbReference>
<evidence type="ECO:0000256" key="2">
    <source>
        <dbReference type="ARBA" id="ARBA00022670"/>
    </source>
</evidence>
<keyword evidence="4" id="KW-0788">Thiol protease</keyword>
<evidence type="ECO:0000259" key="9">
    <source>
        <dbReference type="SMART" id="SM00848"/>
    </source>
</evidence>
<proteinExistence type="inferred from homology"/>
<dbReference type="InterPro" id="IPR039417">
    <property type="entry name" value="Peptidase_C1A_papain-like"/>
</dbReference>
<dbReference type="Proteomes" id="UP001652625">
    <property type="component" value="Chromosome 06"/>
</dbReference>
<feature type="domain" description="Cathepsin propeptide inhibitor" evidence="9">
    <location>
        <begin position="27"/>
        <end position="83"/>
    </location>
</feature>
<dbReference type="GeneID" id="100197138"/>
<evidence type="ECO:0000256" key="4">
    <source>
        <dbReference type="ARBA" id="ARBA00022807"/>
    </source>
</evidence>
<keyword evidence="5" id="KW-0865">Zymogen</keyword>
<dbReference type="InterPro" id="IPR013128">
    <property type="entry name" value="Peptidase_C1A"/>
</dbReference>
<dbReference type="Gene3D" id="3.90.70.10">
    <property type="entry name" value="Cysteine proteinases"/>
    <property type="match status" value="1"/>
</dbReference>
<dbReference type="InterPro" id="IPR013201">
    <property type="entry name" value="Prot_inhib_I29"/>
</dbReference>
<protein>
    <submittedName>
        <fullName evidence="11">Procathepsin L</fullName>
    </submittedName>
</protein>
<dbReference type="SMART" id="SM00848">
    <property type="entry name" value="Inhibitor_I29"/>
    <property type="match status" value="1"/>
</dbReference>
<evidence type="ECO:0000259" key="8">
    <source>
        <dbReference type="SMART" id="SM00645"/>
    </source>
</evidence>
<dbReference type="SUPFAM" id="SSF54001">
    <property type="entry name" value="Cysteine proteinases"/>
    <property type="match status" value="1"/>
</dbReference>
<evidence type="ECO:0000256" key="5">
    <source>
        <dbReference type="ARBA" id="ARBA00023145"/>
    </source>
</evidence>
<dbReference type="PRINTS" id="PR00705">
    <property type="entry name" value="PAPAIN"/>
</dbReference>
<feature type="domain" description="Peptidase C1A papain C-terminal" evidence="8">
    <location>
        <begin position="108"/>
        <end position="323"/>
    </location>
</feature>
<dbReference type="RefSeq" id="XP_065656217.1">
    <property type="nucleotide sequence ID" value="XM_065800145.1"/>
</dbReference>
<dbReference type="PROSITE" id="PS00139">
    <property type="entry name" value="THIOL_PROTEASE_CYS"/>
    <property type="match status" value="1"/>
</dbReference>
<dbReference type="PROSITE" id="PS00639">
    <property type="entry name" value="THIOL_PROTEASE_HIS"/>
    <property type="match status" value="1"/>
</dbReference>
<name>A0ABM4C3S9_HYDVU</name>
<evidence type="ECO:0000256" key="6">
    <source>
        <dbReference type="ARBA" id="ARBA00023157"/>
    </source>
</evidence>
<evidence type="ECO:0000256" key="7">
    <source>
        <dbReference type="SAM" id="SignalP"/>
    </source>
</evidence>
<dbReference type="InterPro" id="IPR038765">
    <property type="entry name" value="Papain-like_cys_pep_sf"/>
</dbReference>
<evidence type="ECO:0000313" key="10">
    <source>
        <dbReference type="Proteomes" id="UP001652625"/>
    </source>
</evidence>
<dbReference type="InterPro" id="IPR025661">
    <property type="entry name" value="Pept_asp_AS"/>
</dbReference>
<dbReference type="PANTHER" id="PTHR12411">
    <property type="entry name" value="CYSTEINE PROTEASE FAMILY C1-RELATED"/>
    <property type="match status" value="1"/>
</dbReference>
<feature type="chain" id="PRO_5046730262" evidence="7">
    <location>
        <begin position="16"/>
        <end position="324"/>
    </location>
</feature>
<dbReference type="Pfam" id="PF00112">
    <property type="entry name" value="Peptidase_C1"/>
    <property type="match status" value="1"/>
</dbReference>
<organism evidence="10 11">
    <name type="scientific">Hydra vulgaris</name>
    <name type="common">Hydra</name>
    <name type="synonym">Hydra attenuata</name>
    <dbReference type="NCBI Taxonomy" id="6087"/>
    <lineage>
        <taxon>Eukaryota</taxon>
        <taxon>Metazoa</taxon>
        <taxon>Cnidaria</taxon>
        <taxon>Hydrozoa</taxon>
        <taxon>Hydroidolina</taxon>
        <taxon>Anthoathecata</taxon>
        <taxon>Aplanulata</taxon>
        <taxon>Hydridae</taxon>
        <taxon>Hydra</taxon>
    </lineage>
</organism>
<sequence>MKVFCALLLLGVTLAHIIERPEGDESWIRWKMAHNKAYSHDGEETVRYAIWKDNERRIREHNLKGSDFLLEMNQFGDMTNNEFKAFNGYLSHKHDSGSTFLTPNSFVAPDTVDWRNEGYVTPVKDQGQCGSCWAFSTTGSLEGQNFKKTGKLVSLSEQNLVDCSTAYGNNGCNGGLMDNAFTYIKENNGIDSEASYPYTAEDGKCAFKKASVAATDTGFVDIPEGDENKLKDAVASVGPISVAIDASHFSFQFYRKGVYNEASCSSTELDHGVLVVGYGTESGKDYWLVKNSWNTSWGDKGYIKMSRNAKNQCGIATNASYPLV</sequence>
<evidence type="ECO:0000256" key="3">
    <source>
        <dbReference type="ARBA" id="ARBA00022801"/>
    </source>
</evidence>
<dbReference type="InterPro" id="IPR000169">
    <property type="entry name" value="Pept_cys_AS"/>
</dbReference>
<comment type="similarity">
    <text evidence="1">Belongs to the peptidase C1 family.</text>
</comment>
<keyword evidence="7" id="KW-0732">Signal</keyword>
<feature type="signal peptide" evidence="7">
    <location>
        <begin position="1"/>
        <end position="15"/>
    </location>
</feature>
<evidence type="ECO:0000313" key="11">
    <source>
        <dbReference type="RefSeq" id="XP_065656217.1"/>
    </source>
</evidence>
<evidence type="ECO:0000256" key="1">
    <source>
        <dbReference type="ARBA" id="ARBA00008455"/>
    </source>
</evidence>
<keyword evidence="3" id="KW-0378">Hydrolase</keyword>
<reference evidence="11" key="1">
    <citation type="submission" date="2025-08" db="UniProtKB">
        <authorList>
            <consortium name="RefSeq"/>
        </authorList>
    </citation>
    <scope>IDENTIFICATION</scope>
</reference>
<keyword evidence="10" id="KW-1185">Reference proteome</keyword>
<keyword evidence="6" id="KW-1015">Disulfide bond</keyword>
<accession>A0ABM4C3S9</accession>
<dbReference type="CDD" id="cd02248">
    <property type="entry name" value="Peptidase_C1A"/>
    <property type="match status" value="1"/>
</dbReference>
<keyword evidence="2" id="KW-0645">Protease</keyword>
<dbReference type="Pfam" id="PF08246">
    <property type="entry name" value="Inhibitor_I29"/>
    <property type="match status" value="1"/>
</dbReference>
<dbReference type="PROSITE" id="PS00640">
    <property type="entry name" value="THIOL_PROTEASE_ASN"/>
    <property type="match status" value="1"/>
</dbReference>
<dbReference type="SMART" id="SM00645">
    <property type="entry name" value="Pept_C1"/>
    <property type="match status" value="1"/>
</dbReference>
<gene>
    <name evidence="11" type="primary">LOC100197138</name>
</gene>